<name>A0A1J6IA96_9HYPH</name>
<keyword evidence="2" id="KW-1185">Reference proteome</keyword>
<dbReference type="InterPro" id="IPR032710">
    <property type="entry name" value="NTF2-like_dom_sf"/>
</dbReference>
<proteinExistence type="predicted"/>
<sequence>MNAQSVWEMERGFWLEGLSFYVQHMHPQALMVLPSIGALGRKSILESLKDVPRWENVLMHDMKLAEDSHCIAITYVAEARRAGGPAYHANCSSAYVSSSDVWQLILHHQTQRR</sequence>
<accession>A0A1J6IA96</accession>
<evidence type="ECO:0008006" key="3">
    <source>
        <dbReference type="Google" id="ProtNLM"/>
    </source>
</evidence>
<dbReference type="SUPFAM" id="SSF54427">
    <property type="entry name" value="NTF2-like"/>
    <property type="match status" value="1"/>
</dbReference>
<dbReference type="Proteomes" id="UP000182985">
    <property type="component" value="Unassembled WGS sequence"/>
</dbReference>
<comment type="caution">
    <text evidence="1">The sequence shown here is derived from an EMBL/GenBank/DDBJ whole genome shotgun (WGS) entry which is preliminary data.</text>
</comment>
<protein>
    <recommendedName>
        <fullName evidence="3">DUF4440 domain-containing protein</fullName>
    </recommendedName>
</protein>
<evidence type="ECO:0000313" key="1">
    <source>
        <dbReference type="EMBL" id="OIS91944.1"/>
    </source>
</evidence>
<dbReference type="OrthoDB" id="667202at2"/>
<reference evidence="1 2" key="1">
    <citation type="submission" date="2016-10" db="EMBL/GenBank/DDBJ databases">
        <title>The Draft Genome Sequence of the Potato Rhizosphere Bacteria Ochrobactrum sp. IPA7.2.</title>
        <authorList>
            <person name="Gogoleva N.E."/>
            <person name="Khlopko Y.A."/>
            <person name="Burygin G.L."/>
            <person name="Plotnikov A.O."/>
        </authorList>
    </citation>
    <scope>NUCLEOTIDE SEQUENCE [LARGE SCALE GENOMIC DNA]</scope>
    <source>
        <strain evidence="1 2">IPA7.2</strain>
    </source>
</reference>
<organism evidence="1 2">
    <name type="scientific">Brucella cytisi</name>
    <dbReference type="NCBI Taxonomy" id="407152"/>
    <lineage>
        <taxon>Bacteria</taxon>
        <taxon>Pseudomonadati</taxon>
        <taxon>Pseudomonadota</taxon>
        <taxon>Alphaproteobacteria</taxon>
        <taxon>Hyphomicrobiales</taxon>
        <taxon>Brucellaceae</taxon>
        <taxon>Brucella/Ochrobactrum group</taxon>
        <taxon>Brucella</taxon>
    </lineage>
</organism>
<dbReference type="AlphaFoldDB" id="A0A1J6IA96"/>
<dbReference type="RefSeq" id="WP_071633041.1">
    <property type="nucleotide sequence ID" value="NZ_MOEC01000021.1"/>
</dbReference>
<evidence type="ECO:0000313" key="2">
    <source>
        <dbReference type="Proteomes" id="UP000182985"/>
    </source>
</evidence>
<dbReference type="EMBL" id="MOEC01000021">
    <property type="protein sequence ID" value="OIS91944.1"/>
    <property type="molecule type" value="Genomic_DNA"/>
</dbReference>
<gene>
    <name evidence="1" type="ORF">BLA27_18690</name>
</gene>